<gene>
    <name evidence="10" type="primary">yhhS</name>
    <name evidence="10" type="ordered locus">Dda3937_02004</name>
</gene>
<evidence type="ECO:0000256" key="4">
    <source>
        <dbReference type="ARBA" id="ARBA00022519"/>
    </source>
</evidence>
<feature type="transmembrane region" description="Helical" evidence="8">
    <location>
        <begin position="214"/>
        <end position="232"/>
    </location>
</feature>
<evidence type="ECO:0000256" key="3">
    <source>
        <dbReference type="ARBA" id="ARBA00022475"/>
    </source>
</evidence>
<organism evidence="10 11">
    <name type="scientific">Dickeya dadantii (strain 3937)</name>
    <name type="common">Erwinia chrysanthemi (strain 3937)</name>
    <dbReference type="NCBI Taxonomy" id="198628"/>
    <lineage>
        <taxon>Bacteria</taxon>
        <taxon>Pseudomonadati</taxon>
        <taxon>Pseudomonadota</taxon>
        <taxon>Gammaproteobacteria</taxon>
        <taxon>Enterobacterales</taxon>
        <taxon>Pectobacteriaceae</taxon>
        <taxon>Dickeya</taxon>
    </lineage>
</organism>
<dbReference type="eggNOG" id="COG0477">
    <property type="taxonomic scope" value="Bacteria"/>
</dbReference>
<protein>
    <recommendedName>
        <fullName evidence="8">Uncharacterized MFS-type transporter Dda3937_02004</fullName>
    </recommendedName>
</protein>
<evidence type="ECO:0000256" key="8">
    <source>
        <dbReference type="HAMAP-Rule" id="MF_01118"/>
    </source>
</evidence>
<evidence type="ECO:0000256" key="2">
    <source>
        <dbReference type="ARBA" id="ARBA00022448"/>
    </source>
</evidence>
<dbReference type="InterPro" id="IPR011701">
    <property type="entry name" value="MFS"/>
</dbReference>
<evidence type="ECO:0000256" key="7">
    <source>
        <dbReference type="ARBA" id="ARBA00023136"/>
    </source>
</evidence>
<sequence>MSCLYSESQHCPPRSPVDATRKRADSSMPVSTPPVSTPPKPSPGGLRLNLRIMSVVMFNFASYLNIGLPLAVLPGYVHEHLGFSAFWAGLVISLQYFSTLLSRPRAGRHADEKGPKQVVVFGLSGVLLSGVFYALAAWNDGSPVLALALLCVGRLVLGIGQSFAGTGATLWGVGVVGSLHIGRVISWNGVATYGAMAIGAPLGVWIYHLGGLRLLAIVIVLVAGAAILLALPRPAVTVTPGKKLPFREVLGKVWLYGVILSLASAGFGVISTFITLFYASRQWDGAALTLSLFSCAFVGTRLLFPNVINRFGGLRVALACFLVESAGLLLVWLASHPLMAEAGAFFAGAGFSLVFPALGVVAVKAVSAQNQGSALATYTIFLDLSLGVVGPAAGVMMAYTDIDAIYLAAAGLALVGLLLTVRLYQRGGRDAKAV</sequence>
<keyword evidence="4 8" id="KW-0997">Cell inner membrane</keyword>
<evidence type="ECO:0000313" key="11">
    <source>
        <dbReference type="Proteomes" id="UP000006859"/>
    </source>
</evidence>
<feature type="transmembrane region" description="Helical" evidence="8">
    <location>
        <begin position="185"/>
        <end position="208"/>
    </location>
</feature>
<dbReference type="CDD" id="cd17489">
    <property type="entry name" value="MFS_YfcJ_like"/>
    <property type="match status" value="1"/>
</dbReference>
<feature type="transmembrane region" description="Helical" evidence="8">
    <location>
        <begin position="342"/>
        <end position="363"/>
    </location>
</feature>
<dbReference type="Gene3D" id="1.20.1250.20">
    <property type="entry name" value="MFS general substrate transporter like domains"/>
    <property type="match status" value="1"/>
</dbReference>
<evidence type="ECO:0000313" key="10">
    <source>
        <dbReference type="EMBL" id="ADM96342.1"/>
    </source>
</evidence>
<feature type="transmembrane region" description="Helical" evidence="8">
    <location>
        <begin position="375"/>
        <end position="399"/>
    </location>
</feature>
<feature type="transmembrane region" description="Helical" evidence="8">
    <location>
        <begin position="80"/>
        <end position="97"/>
    </location>
</feature>
<comment type="subcellular location">
    <subcellularLocation>
        <location evidence="8">Cell inner membrane</location>
        <topology evidence="8">Multi-pass membrane protein</topology>
    </subcellularLocation>
    <subcellularLocation>
        <location evidence="1">Cell membrane</location>
        <topology evidence="1">Multi-pass membrane protein</topology>
    </subcellularLocation>
</comment>
<feature type="transmembrane region" description="Helical" evidence="8">
    <location>
        <begin position="48"/>
        <end position="68"/>
    </location>
</feature>
<keyword evidence="6 8" id="KW-1133">Transmembrane helix</keyword>
<dbReference type="InterPro" id="IPR050171">
    <property type="entry name" value="MFS_Transporters"/>
</dbReference>
<dbReference type="STRING" id="198628.Dda3937_02004"/>
<keyword evidence="2 8" id="KW-0813">Transport</keyword>
<feature type="transmembrane region" description="Helical" evidence="8">
    <location>
        <begin position="285"/>
        <end position="304"/>
    </location>
</feature>
<proteinExistence type="inferred from homology"/>
<evidence type="ECO:0000256" key="5">
    <source>
        <dbReference type="ARBA" id="ARBA00022692"/>
    </source>
</evidence>
<dbReference type="HOGENOM" id="CLU_001265_10_3_6"/>
<reference evidence="10 11" key="1">
    <citation type="journal article" date="2011" name="J. Bacteriol.">
        <title>Genome sequence of the plant-pathogenic bacterium Dickeya dadantii 3937.</title>
        <authorList>
            <person name="Glasner J.D."/>
            <person name="Yang C.H."/>
            <person name="Reverchon S."/>
            <person name="Hugouvieux-Cotte-Pattat N."/>
            <person name="Condemine G."/>
            <person name="Bohin J.P."/>
            <person name="Van Gijsegem F."/>
            <person name="Yang S."/>
            <person name="Franza T."/>
            <person name="Expert D."/>
            <person name="Plunkett G. III"/>
            <person name="San Francisco M.J."/>
            <person name="Charkowski A.O."/>
            <person name="Py B."/>
            <person name="Bell K."/>
            <person name="Rauscher L."/>
            <person name="Rodriguez-Palenzuela P."/>
            <person name="Toussaint A."/>
            <person name="Holeva M.C."/>
            <person name="He S.Y."/>
            <person name="Douet V."/>
            <person name="Boccara M."/>
            <person name="Blanco C."/>
            <person name="Toth I."/>
            <person name="Anderson B.D."/>
            <person name="Biehl B.S."/>
            <person name="Mau B."/>
            <person name="Flynn S.M."/>
            <person name="Barras F."/>
            <person name="Lindeberg M."/>
            <person name="Birch P.R."/>
            <person name="Tsuyumu S."/>
            <person name="Shi X."/>
            <person name="Hibbing M."/>
            <person name="Yap M.N."/>
            <person name="Carpentier M."/>
            <person name="Dassa E."/>
            <person name="Umehara M."/>
            <person name="Kim J.F."/>
            <person name="Rusch M."/>
            <person name="Soni P."/>
            <person name="Mayhew G.F."/>
            <person name="Fouts D.E."/>
            <person name="Gill S.R."/>
            <person name="Blattner F.R."/>
            <person name="Keen N.T."/>
            <person name="Perna N.T."/>
        </authorList>
    </citation>
    <scope>NUCLEOTIDE SEQUENCE [LARGE SCALE GENOMIC DNA]</scope>
    <source>
        <strain evidence="10 11">3937</strain>
    </source>
</reference>
<dbReference type="SUPFAM" id="SSF103473">
    <property type="entry name" value="MFS general substrate transporter"/>
    <property type="match status" value="1"/>
</dbReference>
<dbReference type="KEGG" id="ddd:Dda3937_02004"/>
<feature type="compositionally biased region" description="Pro residues" evidence="9">
    <location>
        <begin position="31"/>
        <end position="42"/>
    </location>
</feature>
<keyword evidence="3 8" id="KW-1003">Cell membrane</keyword>
<accession>E0SFH1</accession>
<feature type="transmembrane region" description="Helical" evidence="8">
    <location>
        <begin position="253"/>
        <end position="279"/>
    </location>
</feature>
<keyword evidence="5 8" id="KW-0812">Transmembrane</keyword>
<feature type="transmembrane region" description="Helical" evidence="8">
    <location>
        <begin position="118"/>
        <end position="138"/>
    </location>
</feature>
<dbReference type="Proteomes" id="UP000006859">
    <property type="component" value="Chromosome"/>
</dbReference>
<dbReference type="EMBL" id="CP002038">
    <property type="protein sequence ID" value="ADM96342.1"/>
    <property type="molecule type" value="Genomic_DNA"/>
</dbReference>
<dbReference type="HAMAP" id="MF_01118">
    <property type="entry name" value="MFS_YhhS"/>
    <property type="match status" value="1"/>
</dbReference>
<comment type="similarity">
    <text evidence="8">Belongs to the major facilitator superfamily. YhhS family.</text>
</comment>
<evidence type="ECO:0000256" key="6">
    <source>
        <dbReference type="ARBA" id="ARBA00022989"/>
    </source>
</evidence>
<evidence type="ECO:0000256" key="1">
    <source>
        <dbReference type="ARBA" id="ARBA00004651"/>
    </source>
</evidence>
<feature type="transmembrane region" description="Helical" evidence="8">
    <location>
        <begin position="316"/>
        <end position="336"/>
    </location>
</feature>
<dbReference type="InterPro" id="IPR023008">
    <property type="entry name" value="MFS_YhhS-like"/>
</dbReference>
<dbReference type="GO" id="GO:0005886">
    <property type="term" value="C:plasma membrane"/>
    <property type="evidence" value="ECO:0007669"/>
    <property type="project" value="UniProtKB-SubCell"/>
</dbReference>
<dbReference type="Pfam" id="PF07690">
    <property type="entry name" value="MFS_1"/>
    <property type="match status" value="1"/>
</dbReference>
<dbReference type="PANTHER" id="PTHR23517">
    <property type="entry name" value="RESISTANCE PROTEIN MDTM, PUTATIVE-RELATED-RELATED"/>
    <property type="match status" value="1"/>
</dbReference>
<evidence type="ECO:0000256" key="9">
    <source>
        <dbReference type="SAM" id="MobiDB-lite"/>
    </source>
</evidence>
<dbReference type="InterPro" id="IPR036259">
    <property type="entry name" value="MFS_trans_sf"/>
</dbReference>
<dbReference type="NCBIfam" id="NF003477">
    <property type="entry name" value="PRK05122.1"/>
    <property type="match status" value="1"/>
</dbReference>
<dbReference type="PANTHER" id="PTHR23517:SF13">
    <property type="entry name" value="MAJOR FACILITATOR SUPERFAMILY MFS_1"/>
    <property type="match status" value="1"/>
</dbReference>
<feature type="region of interest" description="Disordered" evidence="9">
    <location>
        <begin position="1"/>
        <end position="42"/>
    </location>
</feature>
<keyword evidence="7 8" id="KW-0472">Membrane</keyword>
<name>E0SFH1_DICD3</name>
<keyword evidence="11" id="KW-1185">Reference proteome</keyword>
<dbReference type="AlphaFoldDB" id="E0SFH1"/>
<feature type="transmembrane region" description="Helical" evidence="8">
    <location>
        <begin position="144"/>
        <end position="173"/>
    </location>
</feature>
<dbReference type="GO" id="GO:0022857">
    <property type="term" value="F:transmembrane transporter activity"/>
    <property type="evidence" value="ECO:0007669"/>
    <property type="project" value="UniProtKB-UniRule"/>
</dbReference>
<feature type="transmembrane region" description="Helical" evidence="8">
    <location>
        <begin position="405"/>
        <end position="424"/>
    </location>
</feature>